<dbReference type="AlphaFoldDB" id="A0A9N9NNU9"/>
<comment type="caution">
    <text evidence="1">The sequence shown here is derived from an EMBL/GenBank/DDBJ whole genome shotgun (WGS) entry which is preliminary data.</text>
</comment>
<accession>A0A9N9NNU9</accession>
<proteinExistence type="predicted"/>
<keyword evidence="2" id="KW-1185">Reference proteome</keyword>
<evidence type="ECO:0000313" key="2">
    <source>
        <dbReference type="Proteomes" id="UP000789508"/>
    </source>
</evidence>
<name>A0A9N9NNU9_9GLOM</name>
<reference evidence="1" key="1">
    <citation type="submission" date="2021-06" db="EMBL/GenBank/DDBJ databases">
        <authorList>
            <person name="Kallberg Y."/>
            <person name="Tangrot J."/>
            <person name="Rosling A."/>
        </authorList>
    </citation>
    <scope>NUCLEOTIDE SEQUENCE</scope>
    <source>
        <strain evidence="1">FL130A</strain>
    </source>
</reference>
<sequence length="61" mass="6970">DTTAMQGHTNIKTPTNSDESWKWYYISQNLVGSNSVTQHSLYPTNTQEPPYKGIEDTAFQF</sequence>
<organism evidence="1 2">
    <name type="scientific">Ambispora leptoticha</name>
    <dbReference type="NCBI Taxonomy" id="144679"/>
    <lineage>
        <taxon>Eukaryota</taxon>
        <taxon>Fungi</taxon>
        <taxon>Fungi incertae sedis</taxon>
        <taxon>Mucoromycota</taxon>
        <taxon>Glomeromycotina</taxon>
        <taxon>Glomeromycetes</taxon>
        <taxon>Archaeosporales</taxon>
        <taxon>Ambisporaceae</taxon>
        <taxon>Ambispora</taxon>
    </lineage>
</organism>
<gene>
    <name evidence="1" type="ORF">ALEPTO_LOCUS13474</name>
</gene>
<evidence type="ECO:0000313" key="1">
    <source>
        <dbReference type="EMBL" id="CAG8755686.1"/>
    </source>
</evidence>
<dbReference type="Proteomes" id="UP000789508">
    <property type="component" value="Unassembled WGS sequence"/>
</dbReference>
<protein>
    <submittedName>
        <fullName evidence="1">10150_t:CDS:1</fullName>
    </submittedName>
</protein>
<feature type="non-terminal residue" evidence="1">
    <location>
        <position position="1"/>
    </location>
</feature>
<dbReference type="EMBL" id="CAJVPS010043341">
    <property type="protein sequence ID" value="CAG8755686.1"/>
    <property type="molecule type" value="Genomic_DNA"/>
</dbReference>